<feature type="region of interest" description="Disordered" evidence="1">
    <location>
        <begin position="31"/>
        <end position="74"/>
    </location>
</feature>
<comment type="caution">
    <text evidence="3">The sequence shown here is derived from an EMBL/GenBank/DDBJ whole genome shotgun (WGS) entry which is preliminary data.</text>
</comment>
<accession>A0A8J5VS59</accession>
<dbReference type="EMBL" id="JAAALK010000282">
    <property type="protein sequence ID" value="KAG8078885.1"/>
    <property type="molecule type" value="Genomic_DNA"/>
</dbReference>
<keyword evidence="4" id="KW-1185">Reference proteome</keyword>
<name>A0A8J5VS59_ZIZPA</name>
<evidence type="ECO:0000256" key="2">
    <source>
        <dbReference type="SAM" id="SignalP"/>
    </source>
</evidence>
<feature type="signal peptide" evidence="2">
    <location>
        <begin position="1"/>
        <end position="32"/>
    </location>
</feature>
<dbReference type="Proteomes" id="UP000729402">
    <property type="component" value="Unassembled WGS sequence"/>
</dbReference>
<proteinExistence type="predicted"/>
<evidence type="ECO:0000256" key="1">
    <source>
        <dbReference type="SAM" id="MobiDB-lite"/>
    </source>
</evidence>
<feature type="chain" id="PRO_5035161157" evidence="2">
    <location>
        <begin position="33"/>
        <end position="74"/>
    </location>
</feature>
<organism evidence="3 4">
    <name type="scientific">Zizania palustris</name>
    <name type="common">Northern wild rice</name>
    <dbReference type="NCBI Taxonomy" id="103762"/>
    <lineage>
        <taxon>Eukaryota</taxon>
        <taxon>Viridiplantae</taxon>
        <taxon>Streptophyta</taxon>
        <taxon>Embryophyta</taxon>
        <taxon>Tracheophyta</taxon>
        <taxon>Spermatophyta</taxon>
        <taxon>Magnoliopsida</taxon>
        <taxon>Liliopsida</taxon>
        <taxon>Poales</taxon>
        <taxon>Poaceae</taxon>
        <taxon>BOP clade</taxon>
        <taxon>Oryzoideae</taxon>
        <taxon>Oryzeae</taxon>
        <taxon>Zizaniinae</taxon>
        <taxon>Zizania</taxon>
    </lineage>
</organism>
<reference evidence="3" key="2">
    <citation type="submission" date="2021-02" db="EMBL/GenBank/DDBJ databases">
        <authorList>
            <person name="Kimball J.A."/>
            <person name="Haas M.W."/>
            <person name="Macchietto M."/>
            <person name="Kono T."/>
            <person name="Duquette J."/>
            <person name="Shao M."/>
        </authorList>
    </citation>
    <scope>NUCLEOTIDE SEQUENCE</scope>
    <source>
        <tissue evidence="3">Fresh leaf tissue</tissue>
    </source>
</reference>
<keyword evidence="2" id="KW-0732">Signal</keyword>
<dbReference type="AlphaFoldDB" id="A0A8J5VS59"/>
<evidence type="ECO:0000313" key="4">
    <source>
        <dbReference type="Proteomes" id="UP000729402"/>
    </source>
</evidence>
<sequence>MATRSDELRLTLLGLALLGLLLLSHTAAPVDAGQPHKNSFSLNGAVSDGRRTNSFSMNNNEADRRSGFGGPGGR</sequence>
<protein>
    <submittedName>
        <fullName evidence="3">Uncharacterized protein</fullName>
    </submittedName>
</protein>
<evidence type="ECO:0000313" key="3">
    <source>
        <dbReference type="EMBL" id="KAG8078885.1"/>
    </source>
</evidence>
<gene>
    <name evidence="3" type="ORF">GUJ93_ZPchr0007g3862</name>
</gene>
<reference evidence="3" key="1">
    <citation type="journal article" date="2021" name="bioRxiv">
        <title>Whole Genome Assembly and Annotation of Northern Wild Rice, Zizania palustris L., Supports a Whole Genome Duplication in the Zizania Genus.</title>
        <authorList>
            <person name="Haas M."/>
            <person name="Kono T."/>
            <person name="Macchietto M."/>
            <person name="Millas R."/>
            <person name="McGilp L."/>
            <person name="Shao M."/>
            <person name="Duquette J."/>
            <person name="Hirsch C.N."/>
            <person name="Kimball J."/>
        </authorList>
    </citation>
    <scope>NUCLEOTIDE SEQUENCE</scope>
    <source>
        <tissue evidence="3">Fresh leaf tissue</tissue>
    </source>
</reference>